<dbReference type="InterPro" id="IPR029063">
    <property type="entry name" value="SAM-dependent_MTases_sf"/>
</dbReference>
<evidence type="ECO:0000256" key="2">
    <source>
        <dbReference type="ARBA" id="ARBA00007520"/>
    </source>
</evidence>
<feature type="transmembrane region" description="Helical" evidence="6">
    <location>
        <begin position="627"/>
        <end position="647"/>
    </location>
</feature>
<dbReference type="Pfam" id="PF01564">
    <property type="entry name" value="Spermine_synth"/>
    <property type="match status" value="1"/>
</dbReference>
<dbReference type="Pfam" id="PF07690">
    <property type="entry name" value="MFS_1"/>
    <property type="match status" value="1"/>
</dbReference>
<dbReference type="FunFam" id="1.20.1250.20:FF:000196">
    <property type="entry name" value="MFS toxin efflux pump (AflT)"/>
    <property type="match status" value="1"/>
</dbReference>
<feature type="transmembrane region" description="Helical" evidence="6">
    <location>
        <begin position="667"/>
        <end position="686"/>
    </location>
</feature>
<evidence type="ECO:0000256" key="6">
    <source>
        <dbReference type="SAM" id="Phobius"/>
    </source>
</evidence>
<dbReference type="SUPFAM" id="SSF53335">
    <property type="entry name" value="S-adenosyl-L-methionine-dependent methyltransferases"/>
    <property type="match status" value="1"/>
</dbReference>
<dbReference type="PANTHER" id="PTHR23501:SF199">
    <property type="entry name" value="MFS EFFLUX TRANSPORTER INPD-RELATED"/>
    <property type="match status" value="1"/>
</dbReference>
<feature type="transmembrane region" description="Helical" evidence="6">
    <location>
        <begin position="105"/>
        <end position="125"/>
    </location>
</feature>
<organism evidence="7 8">
    <name type="scientific">Penicillium brasilianum</name>
    <dbReference type="NCBI Taxonomy" id="104259"/>
    <lineage>
        <taxon>Eukaryota</taxon>
        <taxon>Fungi</taxon>
        <taxon>Dikarya</taxon>
        <taxon>Ascomycota</taxon>
        <taxon>Pezizomycotina</taxon>
        <taxon>Eurotiomycetes</taxon>
        <taxon>Eurotiomycetidae</taxon>
        <taxon>Eurotiales</taxon>
        <taxon>Aspergillaceae</taxon>
        <taxon>Penicillium</taxon>
    </lineage>
</organism>
<dbReference type="EMBL" id="LJBN01000164">
    <property type="protein sequence ID" value="OOQ85715.1"/>
    <property type="molecule type" value="Genomic_DNA"/>
</dbReference>
<evidence type="ECO:0000256" key="5">
    <source>
        <dbReference type="ARBA" id="ARBA00023136"/>
    </source>
</evidence>
<name>A0A1S9RJT9_PENBI</name>
<evidence type="ECO:0000256" key="1">
    <source>
        <dbReference type="ARBA" id="ARBA00004141"/>
    </source>
</evidence>
<dbReference type="PANTHER" id="PTHR23501">
    <property type="entry name" value="MAJOR FACILITATOR SUPERFAMILY"/>
    <property type="match status" value="1"/>
</dbReference>
<feature type="transmembrane region" description="Helical" evidence="6">
    <location>
        <begin position="698"/>
        <end position="717"/>
    </location>
</feature>
<dbReference type="GO" id="GO:0005886">
    <property type="term" value="C:plasma membrane"/>
    <property type="evidence" value="ECO:0007669"/>
    <property type="project" value="TreeGrafter"/>
</dbReference>
<evidence type="ECO:0000313" key="8">
    <source>
        <dbReference type="Proteomes" id="UP000190744"/>
    </source>
</evidence>
<dbReference type="NCBIfam" id="NF037959">
    <property type="entry name" value="MFS_SpdSyn"/>
    <property type="match status" value="1"/>
</dbReference>
<feature type="transmembrane region" description="Helical" evidence="6">
    <location>
        <begin position="805"/>
        <end position="822"/>
    </location>
</feature>
<accession>A0A1S9RJT9</accession>
<keyword evidence="3 6" id="KW-0812">Transmembrane</keyword>
<dbReference type="AlphaFoldDB" id="A0A1S9RJT9"/>
<dbReference type="Gene3D" id="3.40.50.150">
    <property type="entry name" value="Vaccinia Virus protein VP39"/>
    <property type="match status" value="1"/>
</dbReference>
<dbReference type="Proteomes" id="UP000190744">
    <property type="component" value="Unassembled WGS sequence"/>
</dbReference>
<keyword evidence="4 6" id="KW-1133">Transmembrane helix</keyword>
<feature type="transmembrane region" description="Helical" evidence="6">
    <location>
        <begin position="938"/>
        <end position="958"/>
    </location>
</feature>
<proteinExistence type="inferred from homology"/>
<gene>
    <name evidence="7" type="ORF">PEBR_25862</name>
</gene>
<dbReference type="SUPFAM" id="SSF103473">
    <property type="entry name" value="MFS general substrate transporter"/>
    <property type="match status" value="1"/>
</dbReference>
<dbReference type="Gene3D" id="1.20.1250.20">
    <property type="entry name" value="MFS general substrate transporter like domains"/>
    <property type="match status" value="1"/>
</dbReference>
<comment type="subcellular location">
    <subcellularLocation>
        <location evidence="1">Membrane</location>
        <topology evidence="1">Multi-pass membrane protein</topology>
    </subcellularLocation>
</comment>
<feature type="transmembrane region" description="Helical" evidence="6">
    <location>
        <begin position="834"/>
        <end position="857"/>
    </location>
</feature>
<evidence type="ECO:0000256" key="4">
    <source>
        <dbReference type="ARBA" id="ARBA00022989"/>
    </source>
</evidence>
<feature type="transmembrane region" description="Helical" evidence="6">
    <location>
        <begin position="21"/>
        <end position="40"/>
    </location>
</feature>
<keyword evidence="5 6" id="KW-0472">Membrane</keyword>
<reference evidence="8" key="1">
    <citation type="submission" date="2015-09" db="EMBL/GenBank/DDBJ databases">
        <authorList>
            <person name="Fill T.P."/>
            <person name="Baretta J.F."/>
            <person name="de Almeida L.G."/>
            <person name="Rocha M."/>
            <person name="de Souza D.H."/>
            <person name="Malavazi I."/>
            <person name="Cerdeira L.T."/>
            <person name="Hong H."/>
            <person name="Samborskyy M."/>
            <person name="de Vasconcelos A.T."/>
            <person name="Leadlay P."/>
            <person name="Rodrigues-Filho E."/>
        </authorList>
    </citation>
    <scope>NUCLEOTIDE SEQUENCE [LARGE SCALE GENOMIC DNA]</scope>
    <source>
        <strain evidence="8">LaBioMMi 136</strain>
    </source>
</reference>
<feature type="transmembrane region" description="Helical" evidence="6">
    <location>
        <begin position="777"/>
        <end position="798"/>
    </location>
</feature>
<comment type="similarity">
    <text evidence="2">Belongs to the major facilitator superfamily. TCR/Tet family.</text>
</comment>
<dbReference type="InterPro" id="IPR011701">
    <property type="entry name" value="MFS"/>
</dbReference>
<evidence type="ECO:0000313" key="7">
    <source>
        <dbReference type="EMBL" id="OOQ85715.1"/>
    </source>
</evidence>
<feature type="transmembrane region" description="Helical" evidence="6">
    <location>
        <begin position="46"/>
        <end position="63"/>
    </location>
</feature>
<dbReference type="GO" id="GO:0022857">
    <property type="term" value="F:transmembrane transporter activity"/>
    <property type="evidence" value="ECO:0007669"/>
    <property type="project" value="InterPro"/>
</dbReference>
<feature type="transmembrane region" description="Helical" evidence="6">
    <location>
        <begin position="737"/>
        <end position="757"/>
    </location>
</feature>
<protein>
    <recommendedName>
        <fullName evidence="9">Spermine/spermidine synthase family protein</fullName>
    </recommendedName>
</protein>
<dbReference type="FunFam" id="3.40.50.150:FF:000288">
    <property type="entry name" value="Spermine/spermidine synthase, putative"/>
    <property type="match status" value="1"/>
</dbReference>
<sequence>MAVGEHIRRVDARRLVSGISLLLILALYSPVMVLVLSPVYGSLPSHLFHNFGLTISAGAGWFLKDQIKRRLGRLAAISLPILAFWTPTIQYFVMQQSSKLGNPAGPVITQLFGYYPLVMLTVAVAGKQIQYALHLESQGDLVVEHVPLLGSYIVYSFGEHVARAFLARAIGFTIVFSRAGLQFLIGVLYAAVIPSKLLVLAIPSLLFSVTSDVHLGGINGVNSVLQKEGYSLLARQESNTGYISVLENHQDGFRVMRCDHSLLGGQWTKASPGYNPEVEDPIYAVFAMLEAVRLVEPDHGGPRVDAGSKALVIGLGIGTTPAAFMKHGIETTVVEIDPVVHKYATKYFNLPSNHVAAIEDATQFVKRARKSSSPQYDYVIHDVFTGGAEPAELFTYEFLTDLSSLLKDDGVIAINYAGDLKLYPTGLIARTIQAVFPACRIFREQLADKSDETQDFTNMVFFCKKTTDSPVQFRDPVPSDFLRSKSRENYLVPKHEVDPAVFAAVPHKGRPILIEKQVGRMKKFLDRGALEHWEIMRKVIPAAVWENWLHNRGNRPEFYSTYHRASGFWPRRCGFGEWDDHHSFVLRVFEKAGDAVAHRPGHVQHWICYWTTRGGSITDNKALTWRFIFWINLPFGAVGLVLVWFTLKNPPPAVKGDLPWVQKLHQLDLLGATLLLGATSCLNLALQWGGIVYPWSNAKVFGCMIGFGLLLITFLCLQFRNKESSNIPLHIFRSRTVSASCGFMMLVQVAIVLQSYFWPIYFQWVKDNSARDSGINLLPLIVSNSLGTLCAGSIASRFGYYVPFMWVRPLVLATGGGLYQLVRVDSPHRHWIGFQVLSGIGYGICSQMPILAVQVVLNKPDIPTGLVMVMFFQMLGGALAPSVGQNLFTDGLLQNLSKVQGVDSETVVAAGASGFRAVVPLKLMNAVVDAYNSALRNVFWVALAAPVLAWITSFAMEWRQLPDSQKRSSQPPDEGDAEK</sequence>
<comment type="caution">
    <text evidence="7">The sequence shown here is derived from an EMBL/GenBank/DDBJ whole genome shotgun (WGS) entry which is preliminary data.</text>
</comment>
<dbReference type="InterPro" id="IPR036259">
    <property type="entry name" value="MFS_trans_sf"/>
</dbReference>
<feature type="transmembrane region" description="Helical" evidence="6">
    <location>
        <begin position="864"/>
        <end position="883"/>
    </location>
</feature>
<evidence type="ECO:0008006" key="9">
    <source>
        <dbReference type="Google" id="ProtNLM"/>
    </source>
</evidence>
<evidence type="ECO:0000256" key="3">
    <source>
        <dbReference type="ARBA" id="ARBA00022692"/>
    </source>
</evidence>
<feature type="transmembrane region" description="Helical" evidence="6">
    <location>
        <begin position="75"/>
        <end position="93"/>
    </location>
</feature>